<accession>A0ACC2WWN7</accession>
<gene>
    <name evidence="1" type="ORF">QFC22_005005</name>
</gene>
<comment type="caution">
    <text evidence="1">The sequence shown here is derived from an EMBL/GenBank/DDBJ whole genome shotgun (WGS) entry which is preliminary data.</text>
</comment>
<keyword evidence="2" id="KW-1185">Reference proteome</keyword>
<dbReference type="EMBL" id="JASBWU010000015">
    <property type="protein sequence ID" value="KAJ9115863.1"/>
    <property type="molecule type" value="Genomic_DNA"/>
</dbReference>
<evidence type="ECO:0000313" key="1">
    <source>
        <dbReference type="EMBL" id="KAJ9115863.1"/>
    </source>
</evidence>
<dbReference type="Proteomes" id="UP001243375">
    <property type="component" value="Unassembled WGS sequence"/>
</dbReference>
<name>A0ACC2WWN7_9TREE</name>
<reference evidence="1" key="1">
    <citation type="submission" date="2023-04" db="EMBL/GenBank/DDBJ databases">
        <title>Draft Genome sequencing of Naganishia species isolated from polar environments using Oxford Nanopore Technology.</title>
        <authorList>
            <person name="Leo P."/>
            <person name="Venkateswaran K."/>
        </authorList>
    </citation>
    <scope>NUCLEOTIDE SEQUENCE</scope>
    <source>
        <strain evidence="1">MNA-CCFEE 5425</strain>
    </source>
</reference>
<protein>
    <submittedName>
        <fullName evidence="1">Uncharacterized protein</fullName>
    </submittedName>
</protein>
<evidence type="ECO:0000313" key="2">
    <source>
        <dbReference type="Proteomes" id="UP001243375"/>
    </source>
</evidence>
<sequence length="443" mass="48413">MATNNRHTAWSSIIDSCQVNLRQAPQYAAVSSIGDTTPCYLQPPPIVEIRQVLDFAGNRRFPHDDTNDAEGQLLMHVALIDSISNVELPCYYPIIHTHNGNHSTTQEFATETQPSLSGCLVSSAYKVQAEAGARVKVCVFPEVRVWVCGVFKLKFTLFEKCGPVFTVLPKETYPGPLAPTKLSLTLATQGIRQRVYKQPLVRKQRKSLVRSHRTDEDAIIIVADDDDDDDDRPGLSKIHSVVDVDEPVIPPRPIHRKIRARGVAAAVGNTRPGPVARQRYATCTPASRPKTNPSSQSTLLSKKDKSELQAKQPTQERLAVVTPPTCYAETTSASSPASENSKRRESQWEVVSDDGARGSDYSPPGLPCGFSLLSKDDTTGTSDSTDDDDRHEASLAVVIRPREKRTSNEPVYPCGSAAMEQVNMVPPLAQGSGGKMSLCNLLL</sequence>
<proteinExistence type="predicted"/>
<organism evidence="1 2">
    <name type="scientific">Naganishia vaughanmartiniae</name>
    <dbReference type="NCBI Taxonomy" id="1424756"/>
    <lineage>
        <taxon>Eukaryota</taxon>
        <taxon>Fungi</taxon>
        <taxon>Dikarya</taxon>
        <taxon>Basidiomycota</taxon>
        <taxon>Agaricomycotina</taxon>
        <taxon>Tremellomycetes</taxon>
        <taxon>Filobasidiales</taxon>
        <taxon>Filobasidiaceae</taxon>
        <taxon>Naganishia</taxon>
    </lineage>
</organism>